<dbReference type="Proteomes" id="UP001476798">
    <property type="component" value="Unassembled WGS sequence"/>
</dbReference>
<gene>
    <name evidence="1" type="ORF">GOODEAATRI_001689</name>
</gene>
<sequence>MAEVTKCGKKCLMPPNQTPVPSVKASLIIWRPGDCFGRCVTVASALPACCSCNSQEETSLIQRSFTKKLPKQVSPIWLNPAVDPMLPGLCTCAKRDEMWLAIYKAIPKGDSKDLEDSLPC</sequence>
<protein>
    <submittedName>
        <fullName evidence="1">Uncharacterized protein</fullName>
    </submittedName>
</protein>
<evidence type="ECO:0000313" key="1">
    <source>
        <dbReference type="EMBL" id="MEQ2173850.1"/>
    </source>
</evidence>
<evidence type="ECO:0000313" key="2">
    <source>
        <dbReference type="Proteomes" id="UP001476798"/>
    </source>
</evidence>
<organism evidence="1 2">
    <name type="scientific">Goodea atripinnis</name>
    <dbReference type="NCBI Taxonomy" id="208336"/>
    <lineage>
        <taxon>Eukaryota</taxon>
        <taxon>Metazoa</taxon>
        <taxon>Chordata</taxon>
        <taxon>Craniata</taxon>
        <taxon>Vertebrata</taxon>
        <taxon>Euteleostomi</taxon>
        <taxon>Actinopterygii</taxon>
        <taxon>Neopterygii</taxon>
        <taxon>Teleostei</taxon>
        <taxon>Neoteleostei</taxon>
        <taxon>Acanthomorphata</taxon>
        <taxon>Ovalentaria</taxon>
        <taxon>Atherinomorphae</taxon>
        <taxon>Cyprinodontiformes</taxon>
        <taxon>Goodeidae</taxon>
        <taxon>Goodea</taxon>
    </lineage>
</organism>
<comment type="caution">
    <text evidence="1">The sequence shown here is derived from an EMBL/GenBank/DDBJ whole genome shotgun (WGS) entry which is preliminary data.</text>
</comment>
<name>A0ABV0NRD4_9TELE</name>
<reference evidence="1 2" key="1">
    <citation type="submission" date="2021-06" db="EMBL/GenBank/DDBJ databases">
        <authorList>
            <person name="Palmer J.M."/>
        </authorList>
    </citation>
    <scope>NUCLEOTIDE SEQUENCE [LARGE SCALE GENOMIC DNA]</scope>
    <source>
        <strain evidence="1 2">GA_2019</strain>
        <tissue evidence="1">Muscle</tissue>
    </source>
</reference>
<dbReference type="EMBL" id="JAHRIO010050029">
    <property type="protein sequence ID" value="MEQ2173850.1"/>
    <property type="molecule type" value="Genomic_DNA"/>
</dbReference>
<keyword evidence="2" id="KW-1185">Reference proteome</keyword>
<proteinExistence type="predicted"/>
<accession>A0ABV0NRD4</accession>